<dbReference type="PANTHER" id="PTHR11831">
    <property type="entry name" value="30S 40S RIBOSOMAL PROTEIN"/>
    <property type="match status" value="1"/>
</dbReference>
<dbReference type="InterPro" id="IPR002942">
    <property type="entry name" value="S4_RNA-bd"/>
</dbReference>
<evidence type="ECO:0000313" key="9">
    <source>
        <dbReference type="Proteomes" id="UP000439903"/>
    </source>
</evidence>
<dbReference type="GO" id="GO:0019843">
    <property type="term" value="F:rRNA binding"/>
    <property type="evidence" value="ECO:0007669"/>
    <property type="project" value="UniProtKB-KW"/>
</dbReference>
<organism evidence="8 9">
    <name type="scientific">Gigaspora margarita</name>
    <dbReference type="NCBI Taxonomy" id="4874"/>
    <lineage>
        <taxon>Eukaryota</taxon>
        <taxon>Fungi</taxon>
        <taxon>Fungi incertae sedis</taxon>
        <taxon>Mucoromycota</taxon>
        <taxon>Glomeromycotina</taxon>
        <taxon>Glomeromycetes</taxon>
        <taxon>Diversisporales</taxon>
        <taxon>Gigasporaceae</taxon>
        <taxon>Gigaspora</taxon>
    </lineage>
</organism>
<keyword evidence="3 6" id="KW-0694">RNA-binding</keyword>
<evidence type="ECO:0000256" key="3">
    <source>
        <dbReference type="ARBA" id="ARBA00022884"/>
    </source>
</evidence>
<keyword evidence="4" id="KW-0689">Ribosomal protein</keyword>
<keyword evidence="9" id="KW-1185">Reference proteome</keyword>
<gene>
    <name evidence="8" type="ORF">F8M41_002132</name>
</gene>
<evidence type="ECO:0000256" key="4">
    <source>
        <dbReference type="ARBA" id="ARBA00022980"/>
    </source>
</evidence>
<dbReference type="Gene3D" id="3.10.290.10">
    <property type="entry name" value="RNA-binding S4 domain"/>
    <property type="match status" value="1"/>
</dbReference>
<comment type="caution">
    <text evidence="8">The sequence shown here is derived from an EMBL/GenBank/DDBJ whole genome shotgun (WGS) entry which is preliminary data.</text>
</comment>
<evidence type="ECO:0000256" key="6">
    <source>
        <dbReference type="PROSITE-ProRule" id="PRU00182"/>
    </source>
</evidence>
<dbReference type="SMART" id="SM00363">
    <property type="entry name" value="S4"/>
    <property type="match status" value="1"/>
</dbReference>
<comment type="similarity">
    <text evidence="1">Belongs to the universal ribosomal protein uS4 family.</text>
</comment>
<feature type="domain" description="RNA-binding S4" evidence="7">
    <location>
        <begin position="102"/>
        <end position="162"/>
    </location>
</feature>
<dbReference type="InterPro" id="IPR018079">
    <property type="entry name" value="Ribosomal_uS4_CS"/>
</dbReference>
<evidence type="ECO:0000256" key="2">
    <source>
        <dbReference type="ARBA" id="ARBA00022730"/>
    </source>
</evidence>
<sequence length="253" mass="29583">MRKPKDSFKRALIRMSWSKTNLYFIYNRGSRLPKMNNRSLFQQNWQAKRETRGYHGVQLTERQFKRIFEPRLPTTNIRLDNKGTTESKHPHIAALTYANLERRLDFIIFRSCFANSIWAARQLVVHGKVTVNGKKICAPSHLASDGDVITVNPSSIILLTEPMTPNGLTFKPIPYMQPFLFIPEYLEVNFNTCSIVFLRDPISRPGRCEIPSPYPPEYHALAHEYYTKIIKKKKGVRQRRLIPIEDKFKINFD</sequence>
<dbReference type="GO" id="GO:0005763">
    <property type="term" value="C:mitochondrial small ribosomal subunit"/>
    <property type="evidence" value="ECO:0007669"/>
    <property type="project" value="TreeGrafter"/>
</dbReference>
<evidence type="ECO:0000256" key="5">
    <source>
        <dbReference type="ARBA" id="ARBA00023274"/>
    </source>
</evidence>
<name>A0A8H4AYU4_GIGMA</name>
<dbReference type="InterPro" id="IPR036986">
    <property type="entry name" value="S4_RNA-bd_sf"/>
</dbReference>
<dbReference type="GO" id="GO:0042274">
    <property type="term" value="P:ribosomal small subunit biogenesis"/>
    <property type="evidence" value="ECO:0007669"/>
    <property type="project" value="TreeGrafter"/>
</dbReference>
<dbReference type="GO" id="GO:0003735">
    <property type="term" value="F:structural constituent of ribosome"/>
    <property type="evidence" value="ECO:0007669"/>
    <property type="project" value="TreeGrafter"/>
</dbReference>
<dbReference type="OrthoDB" id="3356781at2759"/>
<accession>A0A8H4AYU4</accession>
<dbReference type="PROSITE" id="PS00632">
    <property type="entry name" value="RIBOSOMAL_S4"/>
    <property type="match status" value="1"/>
</dbReference>
<dbReference type="SUPFAM" id="SSF55174">
    <property type="entry name" value="Alpha-L RNA-binding motif"/>
    <property type="match status" value="1"/>
</dbReference>
<protein>
    <submittedName>
        <fullName evidence="8">Alpha-L RNA-binding motif-containing protein</fullName>
    </submittedName>
</protein>
<proteinExistence type="inferred from homology"/>
<dbReference type="CDD" id="cd00165">
    <property type="entry name" value="S4"/>
    <property type="match status" value="1"/>
</dbReference>
<evidence type="ECO:0000256" key="1">
    <source>
        <dbReference type="ARBA" id="ARBA00007465"/>
    </source>
</evidence>
<keyword evidence="2 6" id="KW-0699">rRNA-binding</keyword>
<evidence type="ECO:0000313" key="8">
    <source>
        <dbReference type="EMBL" id="KAF0545625.1"/>
    </source>
</evidence>
<dbReference type="AlphaFoldDB" id="A0A8H4AYU4"/>
<dbReference type="EMBL" id="WTPW01000119">
    <property type="protein sequence ID" value="KAF0545625.1"/>
    <property type="molecule type" value="Genomic_DNA"/>
</dbReference>
<dbReference type="InterPro" id="IPR022801">
    <property type="entry name" value="Ribosomal_uS4"/>
</dbReference>
<reference evidence="8 9" key="1">
    <citation type="journal article" date="2019" name="Environ. Microbiol.">
        <title>At the nexus of three kingdoms: the genome of the mycorrhizal fungus Gigaspora margarita provides insights into plant, endobacterial and fungal interactions.</title>
        <authorList>
            <person name="Venice F."/>
            <person name="Ghignone S."/>
            <person name="Salvioli di Fossalunga A."/>
            <person name="Amselem J."/>
            <person name="Novero M."/>
            <person name="Xianan X."/>
            <person name="Sedzielewska Toro K."/>
            <person name="Morin E."/>
            <person name="Lipzen A."/>
            <person name="Grigoriev I.V."/>
            <person name="Henrissat B."/>
            <person name="Martin F.M."/>
            <person name="Bonfante P."/>
        </authorList>
    </citation>
    <scope>NUCLEOTIDE SEQUENCE [LARGE SCALE GENOMIC DNA]</scope>
    <source>
        <strain evidence="8 9">BEG34</strain>
    </source>
</reference>
<dbReference type="Proteomes" id="UP000439903">
    <property type="component" value="Unassembled WGS sequence"/>
</dbReference>
<keyword evidence="5" id="KW-0687">Ribonucleoprotein</keyword>
<evidence type="ECO:0000259" key="7">
    <source>
        <dbReference type="SMART" id="SM00363"/>
    </source>
</evidence>
<dbReference type="Pfam" id="PF01479">
    <property type="entry name" value="S4"/>
    <property type="match status" value="1"/>
</dbReference>
<dbReference type="PANTHER" id="PTHR11831:SF4">
    <property type="entry name" value="SMALL RIBOSOMAL SUBUNIT PROTEIN US4M"/>
    <property type="match status" value="1"/>
</dbReference>
<dbReference type="PROSITE" id="PS50889">
    <property type="entry name" value="S4"/>
    <property type="match status" value="1"/>
</dbReference>